<protein>
    <recommendedName>
        <fullName evidence="5">Anti-sigma factor</fullName>
    </recommendedName>
</protein>
<evidence type="ECO:0000256" key="1">
    <source>
        <dbReference type="SAM" id="MobiDB-lite"/>
    </source>
</evidence>
<keyword evidence="2" id="KW-0472">Membrane</keyword>
<reference evidence="3 4" key="1">
    <citation type="submission" date="2023-06" db="EMBL/GenBank/DDBJ databases">
        <title>Draft genome sequence of Novosphingobium sp. strain IK01.</title>
        <authorList>
            <person name="Hatamoto M."/>
            <person name="Ikarashi T."/>
            <person name="Yamaguchi T."/>
        </authorList>
    </citation>
    <scope>NUCLEOTIDE SEQUENCE [LARGE SCALE GENOMIC DNA]</scope>
    <source>
        <strain evidence="3 4">IK01</strain>
    </source>
</reference>
<keyword evidence="2" id="KW-1133">Transmembrane helix</keyword>
<dbReference type="Proteomes" id="UP001187221">
    <property type="component" value="Unassembled WGS sequence"/>
</dbReference>
<organism evidence="3 4">
    <name type="scientific">Novosphingobium pituita</name>
    <dbReference type="NCBI Taxonomy" id="3056842"/>
    <lineage>
        <taxon>Bacteria</taxon>
        <taxon>Pseudomonadati</taxon>
        <taxon>Pseudomonadota</taxon>
        <taxon>Alphaproteobacteria</taxon>
        <taxon>Sphingomonadales</taxon>
        <taxon>Sphingomonadaceae</taxon>
        <taxon>Novosphingobium</taxon>
    </lineage>
</organism>
<keyword evidence="4" id="KW-1185">Reference proteome</keyword>
<feature type="transmembrane region" description="Helical" evidence="2">
    <location>
        <begin position="111"/>
        <end position="130"/>
    </location>
</feature>
<keyword evidence="2" id="KW-0812">Transmembrane</keyword>
<comment type="caution">
    <text evidence="3">The sequence shown here is derived from an EMBL/GenBank/DDBJ whole genome shotgun (WGS) entry which is preliminary data.</text>
</comment>
<dbReference type="Gene3D" id="1.10.10.1320">
    <property type="entry name" value="Anti-sigma factor, zinc-finger domain"/>
    <property type="match status" value="1"/>
</dbReference>
<feature type="region of interest" description="Disordered" evidence="1">
    <location>
        <begin position="236"/>
        <end position="256"/>
    </location>
</feature>
<proteinExistence type="predicted"/>
<dbReference type="EMBL" id="BTFW01000001">
    <property type="protein sequence ID" value="GMM60224.1"/>
    <property type="molecule type" value="Genomic_DNA"/>
</dbReference>
<name>A0ABQ6P741_9SPHN</name>
<dbReference type="RefSeq" id="WP_317974033.1">
    <property type="nucleotide sequence ID" value="NZ_BTFW01000001.1"/>
</dbReference>
<gene>
    <name evidence="3" type="ORF">NUTIK01_10010</name>
</gene>
<sequence>MSISPEMLAAYADDQLDGAERAMVEQALAQDPALAQEVATHRALRARLVAHFAPILEETLPESLTRALKAPPAPQTATVVSIETARARRREREARSPNPEPVSKARARPRWAVGAGIALAACVALAVVIGRPAIVPASNYAAPELAQALDSRLSGEQGGSGPQVLLSFADATGAVCRGFAGSQASGIACHDAHGWRLERRFPGVTAQEGAYRQAGSTDPKLMAAMQDMAVGGALDPAAERAARARGWTAAPPPTSR</sequence>
<evidence type="ECO:0000313" key="4">
    <source>
        <dbReference type="Proteomes" id="UP001187221"/>
    </source>
</evidence>
<evidence type="ECO:0000313" key="3">
    <source>
        <dbReference type="EMBL" id="GMM60224.1"/>
    </source>
</evidence>
<evidence type="ECO:0008006" key="5">
    <source>
        <dbReference type="Google" id="ProtNLM"/>
    </source>
</evidence>
<evidence type="ECO:0000256" key="2">
    <source>
        <dbReference type="SAM" id="Phobius"/>
    </source>
</evidence>
<accession>A0ABQ6P741</accession>
<feature type="region of interest" description="Disordered" evidence="1">
    <location>
        <begin position="85"/>
        <end position="106"/>
    </location>
</feature>
<dbReference type="InterPro" id="IPR041916">
    <property type="entry name" value="Anti_sigma_zinc_sf"/>
</dbReference>